<organism evidence="1">
    <name type="scientific">Streptomyces sp. NBC_00119</name>
    <dbReference type="NCBI Taxonomy" id="2975659"/>
    <lineage>
        <taxon>Bacteria</taxon>
        <taxon>Bacillati</taxon>
        <taxon>Actinomycetota</taxon>
        <taxon>Actinomycetes</taxon>
        <taxon>Kitasatosporales</taxon>
        <taxon>Streptomycetaceae</taxon>
        <taxon>Streptomyces</taxon>
    </lineage>
</organism>
<name>A0AAU1U112_9ACTN</name>
<accession>A0AAU1U112</accession>
<sequence>MPRDRVWAWTSEKAFHAACGSGDLTEALARFRFWAMRVRRRPR</sequence>
<protein>
    <submittedName>
        <fullName evidence="1">Uncharacterized protein</fullName>
    </submittedName>
</protein>
<dbReference type="AlphaFoldDB" id="A0AAU1U112"/>
<evidence type="ECO:0000313" key="1">
    <source>
        <dbReference type="EMBL" id="WTS10432.1"/>
    </source>
</evidence>
<reference evidence="1" key="1">
    <citation type="submission" date="2022-10" db="EMBL/GenBank/DDBJ databases">
        <title>The complete genomes of actinobacterial strains from the NBC collection.</title>
        <authorList>
            <person name="Joergensen T.S."/>
            <person name="Alvarez Arevalo M."/>
            <person name="Sterndorff E.B."/>
            <person name="Faurdal D."/>
            <person name="Vuksanovic O."/>
            <person name="Mourched A.-S."/>
            <person name="Charusanti P."/>
            <person name="Shaw S."/>
            <person name="Blin K."/>
            <person name="Weber T."/>
        </authorList>
    </citation>
    <scope>NUCLEOTIDE SEQUENCE</scope>
    <source>
        <strain evidence="1">NBC_00119</strain>
    </source>
</reference>
<gene>
    <name evidence="1" type="ORF">OHU69_04710</name>
</gene>
<dbReference type="EMBL" id="CP108195">
    <property type="protein sequence ID" value="WTS10432.1"/>
    <property type="molecule type" value="Genomic_DNA"/>
</dbReference>
<proteinExistence type="predicted"/>